<dbReference type="PANTHER" id="PTHR13018:SF149">
    <property type="entry name" value="DOMAIN PROTEIN, PUTATIVE (AFU_ORTHOLOGUE AFUA_3G11660)-RELATED"/>
    <property type="match status" value="1"/>
</dbReference>
<evidence type="ECO:0000256" key="2">
    <source>
        <dbReference type="ARBA" id="ARBA00007779"/>
    </source>
</evidence>
<dbReference type="Proteomes" id="UP000253551">
    <property type="component" value="Unassembled WGS sequence"/>
</dbReference>
<dbReference type="AlphaFoldDB" id="A0A367KKR0"/>
<dbReference type="Pfam" id="PF14703">
    <property type="entry name" value="PHM7_cyt"/>
    <property type="match status" value="1"/>
</dbReference>
<dbReference type="Pfam" id="PF13967">
    <property type="entry name" value="RSN1_TM"/>
    <property type="match status" value="1"/>
</dbReference>
<evidence type="ECO:0000313" key="12">
    <source>
        <dbReference type="Proteomes" id="UP000253551"/>
    </source>
</evidence>
<proteinExistence type="inferred from homology"/>
<keyword evidence="6 7" id="KW-0472">Membrane</keyword>
<evidence type="ECO:0000259" key="9">
    <source>
        <dbReference type="Pfam" id="PF13967"/>
    </source>
</evidence>
<feature type="transmembrane region" description="Helical" evidence="7">
    <location>
        <begin position="398"/>
        <end position="426"/>
    </location>
</feature>
<evidence type="ECO:0000256" key="3">
    <source>
        <dbReference type="ARBA" id="ARBA00022448"/>
    </source>
</evidence>
<comment type="caution">
    <text evidence="11">The sequence shown here is derived from an EMBL/GenBank/DDBJ whole genome shotgun (WGS) entry which is preliminary data.</text>
</comment>
<evidence type="ECO:0000259" key="8">
    <source>
        <dbReference type="Pfam" id="PF02714"/>
    </source>
</evidence>
<evidence type="ECO:0000256" key="6">
    <source>
        <dbReference type="ARBA" id="ARBA00023136"/>
    </source>
</evidence>
<keyword evidence="12" id="KW-1185">Reference proteome</keyword>
<evidence type="ECO:0000313" key="11">
    <source>
        <dbReference type="EMBL" id="RCI02825.1"/>
    </source>
</evidence>
<evidence type="ECO:0000259" key="10">
    <source>
        <dbReference type="Pfam" id="PF14703"/>
    </source>
</evidence>
<dbReference type="InterPro" id="IPR045122">
    <property type="entry name" value="Csc1-like"/>
</dbReference>
<sequence length="866" mass="99431">MNDIDSLFQEQQDLEDEIDLKFMLIQIGITLGFIITAISFFSCLRPRFPIIYSPKTALSKTDKRRPMPLGAGWFDWIKPVIKIKDNTLLETIGFDGFVFIYFTRTLRRLVMVITGFSMTVFLPINIIAAYNTDFGHWPPNPGLNFMSISAMNYEYGKKSHLANLHWYWSPTIATCIFTGIVLIEMIRSSETLIQCRNRYIARCQKTPLDPDQELMSRTLLVQCDTLISSQINTKKQQHLIVPHTAMKQCVDSIAPCQHALVGKYNPKLYDLIKEYNHIAQSLEKNLYDYLTQLSQDSHAKRPVVRLNWKLTADAIDHYTEKAVALDALIKRNRMRLQNCHYGWVIYPTRSAAYSAYRSLQKHNSIRVQFVPQPQDIIWSNMNIDPHQRQLKRWFGHGLFSSIVSIWAIPIAALAVCSNLINFIRLFPQSKKKIDDCQLAMGLFQSYFTPCLMVVFHVGLPRIMSYISRQQAYKTETMVERKTLGKLYLFFIVNNMIIFTLVNMMIGIAGQIAALMVLGSSQKYSDYLMQIAKNMTDVSTFWINYVCIRSAGALFDLLQLPSLYALLKKRKLESPPVFCFAKNYSLVLSFFTATLAFSVASPIVLPFGLLYFCLATTTFKYKMTYIYVTKTETGGLTWPLLYRIVILSLLVFQIIMILILSLMEGKDQLYGLIPLPFVTLVVGALYICRLYRKMDIKTWTCASQPIQDEVALLNTVYADPSLSQPLVKPSIPKHLEHLVQQVYRNHAQYDKIIKTLFTPPLPKSTAQKEPQEESEELIIIPTSPSSEQVNVLSSVDHYHEKTEKAIQLYPHEPSTSYHDPNVFYTPIEPSAPILEHIVPPPTYTDVVITPRINQIQTMPQQKRRHSA</sequence>
<feature type="transmembrane region" description="Helical" evidence="7">
    <location>
        <begin position="20"/>
        <end position="44"/>
    </location>
</feature>
<dbReference type="Pfam" id="PF02714">
    <property type="entry name" value="RSN1_7TM"/>
    <property type="match status" value="1"/>
</dbReference>
<dbReference type="InterPro" id="IPR032880">
    <property type="entry name" value="CSC1/OSCA1-like_N"/>
</dbReference>
<dbReference type="GO" id="GO:0005227">
    <property type="term" value="F:calcium-activated cation channel activity"/>
    <property type="evidence" value="ECO:0007669"/>
    <property type="project" value="InterPro"/>
</dbReference>
<evidence type="ECO:0000256" key="1">
    <source>
        <dbReference type="ARBA" id="ARBA00004141"/>
    </source>
</evidence>
<evidence type="ECO:0000256" key="4">
    <source>
        <dbReference type="ARBA" id="ARBA00022692"/>
    </source>
</evidence>
<name>A0A367KKR0_RHIST</name>
<accession>A0A367KKR0</accession>
<dbReference type="EMBL" id="PJQM01001248">
    <property type="protein sequence ID" value="RCI02825.1"/>
    <property type="molecule type" value="Genomic_DNA"/>
</dbReference>
<feature type="transmembrane region" description="Helical" evidence="7">
    <location>
        <begin position="639"/>
        <end position="662"/>
    </location>
</feature>
<keyword evidence="5 7" id="KW-1133">Transmembrane helix</keyword>
<protein>
    <recommendedName>
        <fullName evidence="13">CSC1/OSCA1-like 7TM region domain-containing protein</fullName>
    </recommendedName>
</protein>
<feature type="transmembrane region" description="Helical" evidence="7">
    <location>
        <begin position="446"/>
        <end position="466"/>
    </location>
</feature>
<feature type="domain" description="CSC1/OSCA1-like 7TM region" evidence="8">
    <location>
        <begin position="391"/>
        <end position="658"/>
    </location>
</feature>
<dbReference type="InterPro" id="IPR003864">
    <property type="entry name" value="CSC1/OSCA1-like_7TM"/>
</dbReference>
<comment type="subcellular location">
    <subcellularLocation>
        <location evidence="1">Membrane</location>
        <topology evidence="1">Multi-pass membrane protein</topology>
    </subcellularLocation>
</comment>
<feature type="transmembrane region" description="Helical" evidence="7">
    <location>
        <begin position="109"/>
        <end position="130"/>
    </location>
</feature>
<dbReference type="InterPro" id="IPR027815">
    <property type="entry name" value="CSC1/OSCA1-like_cyt"/>
</dbReference>
<comment type="similarity">
    <text evidence="2">Belongs to the CSC1 (TC 1.A.17) family.</text>
</comment>
<dbReference type="OrthoDB" id="2150324at2759"/>
<organism evidence="11 12">
    <name type="scientific">Rhizopus stolonifer</name>
    <name type="common">Rhizopus nigricans</name>
    <dbReference type="NCBI Taxonomy" id="4846"/>
    <lineage>
        <taxon>Eukaryota</taxon>
        <taxon>Fungi</taxon>
        <taxon>Fungi incertae sedis</taxon>
        <taxon>Mucoromycota</taxon>
        <taxon>Mucoromycotina</taxon>
        <taxon>Mucoromycetes</taxon>
        <taxon>Mucorales</taxon>
        <taxon>Mucorineae</taxon>
        <taxon>Rhizopodaceae</taxon>
        <taxon>Rhizopus</taxon>
    </lineage>
</organism>
<dbReference type="PANTHER" id="PTHR13018">
    <property type="entry name" value="PROBABLE MEMBRANE PROTEIN DUF221-RELATED"/>
    <property type="match status" value="1"/>
</dbReference>
<evidence type="ECO:0000256" key="5">
    <source>
        <dbReference type="ARBA" id="ARBA00022989"/>
    </source>
</evidence>
<feature type="transmembrane region" description="Helical" evidence="7">
    <location>
        <begin position="668"/>
        <end position="687"/>
    </location>
</feature>
<reference evidence="11 12" key="1">
    <citation type="journal article" date="2018" name="G3 (Bethesda)">
        <title>Phylogenetic and Phylogenomic Definition of Rhizopus Species.</title>
        <authorList>
            <person name="Gryganskyi A.P."/>
            <person name="Golan J."/>
            <person name="Dolatabadi S."/>
            <person name="Mondo S."/>
            <person name="Robb S."/>
            <person name="Idnurm A."/>
            <person name="Muszewska A."/>
            <person name="Steczkiewicz K."/>
            <person name="Masonjones S."/>
            <person name="Liao H.L."/>
            <person name="Gajdeczka M.T."/>
            <person name="Anike F."/>
            <person name="Vuek A."/>
            <person name="Anishchenko I.M."/>
            <person name="Voigt K."/>
            <person name="de Hoog G.S."/>
            <person name="Smith M.E."/>
            <person name="Heitman J."/>
            <person name="Vilgalys R."/>
            <person name="Stajich J.E."/>
        </authorList>
    </citation>
    <scope>NUCLEOTIDE SEQUENCE [LARGE SCALE GENOMIC DNA]</scope>
    <source>
        <strain evidence="11 12">LSU 92-RS-03</strain>
    </source>
</reference>
<gene>
    <name evidence="11" type="ORF">CU098_009824</name>
</gene>
<evidence type="ECO:0000256" key="7">
    <source>
        <dbReference type="SAM" id="Phobius"/>
    </source>
</evidence>
<feature type="domain" description="CSC1/OSCA1-like cytosolic" evidence="10">
    <location>
        <begin position="258"/>
        <end position="380"/>
    </location>
</feature>
<feature type="transmembrane region" description="Helical" evidence="7">
    <location>
        <begin position="602"/>
        <end position="618"/>
    </location>
</feature>
<keyword evidence="4 7" id="KW-0812">Transmembrane</keyword>
<keyword evidence="3" id="KW-0813">Transport</keyword>
<feature type="transmembrane region" description="Helical" evidence="7">
    <location>
        <begin position="487"/>
        <end position="520"/>
    </location>
</feature>
<evidence type="ECO:0008006" key="13">
    <source>
        <dbReference type="Google" id="ProtNLM"/>
    </source>
</evidence>
<feature type="transmembrane region" description="Helical" evidence="7">
    <location>
        <begin position="166"/>
        <end position="186"/>
    </location>
</feature>
<dbReference type="GO" id="GO:0005886">
    <property type="term" value="C:plasma membrane"/>
    <property type="evidence" value="ECO:0007669"/>
    <property type="project" value="TreeGrafter"/>
</dbReference>
<feature type="domain" description="CSC1/OSCA1-like N-terminal transmembrane" evidence="9">
    <location>
        <begin position="24"/>
        <end position="185"/>
    </location>
</feature>